<reference evidence="4" key="1">
    <citation type="journal article" date="2010" name="Genome Biol.">
        <title>Genome sequence of the necrotrophic plant pathogen Pythium ultimum reveals original pathogenicity mechanisms and effector repertoire.</title>
        <authorList>
            <person name="Levesque C.A."/>
            <person name="Brouwer H."/>
            <person name="Cano L."/>
            <person name="Hamilton J.P."/>
            <person name="Holt C."/>
            <person name="Huitema E."/>
            <person name="Raffaele S."/>
            <person name="Robideau G.P."/>
            <person name="Thines M."/>
            <person name="Win J."/>
            <person name="Zerillo M.M."/>
            <person name="Beakes G.W."/>
            <person name="Boore J.L."/>
            <person name="Busam D."/>
            <person name="Dumas B."/>
            <person name="Ferriera S."/>
            <person name="Fuerstenberg S.I."/>
            <person name="Gachon C.M."/>
            <person name="Gaulin E."/>
            <person name="Govers F."/>
            <person name="Grenville-Briggs L."/>
            <person name="Horner N."/>
            <person name="Hostetler J."/>
            <person name="Jiang R.H."/>
            <person name="Johnson J."/>
            <person name="Krajaejun T."/>
            <person name="Lin H."/>
            <person name="Meijer H.J."/>
            <person name="Moore B."/>
            <person name="Morris P."/>
            <person name="Phuntmart V."/>
            <person name="Puiu D."/>
            <person name="Shetty J."/>
            <person name="Stajich J.E."/>
            <person name="Tripathy S."/>
            <person name="Wawra S."/>
            <person name="van West P."/>
            <person name="Whitty B.R."/>
            <person name="Coutinho P.M."/>
            <person name="Henrissat B."/>
            <person name="Martin F."/>
            <person name="Thomas P.D."/>
            <person name="Tyler B.M."/>
            <person name="De Vries R.P."/>
            <person name="Kamoun S."/>
            <person name="Yandell M."/>
            <person name="Tisserat N."/>
            <person name="Buell C.R."/>
        </authorList>
    </citation>
    <scope>NUCLEOTIDE SEQUENCE</scope>
    <source>
        <strain evidence="4">DAOM:BR144</strain>
    </source>
</reference>
<accession>K3WQF3</accession>
<keyword evidence="1" id="KW-0812">Transmembrane</keyword>
<keyword evidence="2" id="KW-0732">Signal</keyword>
<dbReference type="VEuPathDB" id="FungiDB:PYU1_G007180"/>
<feature type="chain" id="PRO_5003872300" evidence="2">
    <location>
        <begin position="22"/>
        <end position="364"/>
    </location>
</feature>
<evidence type="ECO:0000256" key="1">
    <source>
        <dbReference type="SAM" id="Phobius"/>
    </source>
</evidence>
<keyword evidence="1" id="KW-0472">Membrane</keyword>
<keyword evidence="4" id="KW-1185">Reference proteome</keyword>
<dbReference type="AlphaFoldDB" id="K3WQF3"/>
<organism evidence="3 4">
    <name type="scientific">Globisporangium ultimum (strain ATCC 200006 / CBS 805.95 / DAOM BR144)</name>
    <name type="common">Pythium ultimum</name>
    <dbReference type="NCBI Taxonomy" id="431595"/>
    <lineage>
        <taxon>Eukaryota</taxon>
        <taxon>Sar</taxon>
        <taxon>Stramenopiles</taxon>
        <taxon>Oomycota</taxon>
        <taxon>Peronosporomycetes</taxon>
        <taxon>Pythiales</taxon>
        <taxon>Pythiaceae</taxon>
        <taxon>Globisporangium</taxon>
    </lineage>
</organism>
<protein>
    <submittedName>
        <fullName evidence="3">Uncharacterized protein</fullName>
    </submittedName>
</protein>
<reference evidence="3" key="3">
    <citation type="submission" date="2015-02" db="UniProtKB">
        <authorList>
            <consortium name="EnsemblProtists"/>
        </authorList>
    </citation>
    <scope>IDENTIFICATION</scope>
    <source>
        <strain evidence="3">DAOM BR144</strain>
    </source>
</reference>
<dbReference type="eggNOG" id="ENOG502SVRY">
    <property type="taxonomic scope" value="Eukaryota"/>
</dbReference>
<keyword evidence="1" id="KW-1133">Transmembrane helix</keyword>
<feature type="signal peptide" evidence="2">
    <location>
        <begin position="1"/>
        <end position="21"/>
    </location>
</feature>
<reference evidence="4" key="2">
    <citation type="submission" date="2010-04" db="EMBL/GenBank/DDBJ databases">
        <authorList>
            <person name="Buell R."/>
            <person name="Hamilton J."/>
            <person name="Hostetler J."/>
        </authorList>
    </citation>
    <scope>NUCLEOTIDE SEQUENCE [LARGE SCALE GENOMIC DNA]</scope>
    <source>
        <strain evidence="4">DAOM:BR144</strain>
    </source>
</reference>
<feature type="transmembrane region" description="Helical" evidence="1">
    <location>
        <begin position="311"/>
        <end position="332"/>
    </location>
</feature>
<dbReference type="HOGENOM" id="CLU_791053_0_0_1"/>
<evidence type="ECO:0000313" key="3">
    <source>
        <dbReference type="EnsemblProtists" id="PYU1_T007195"/>
    </source>
</evidence>
<dbReference type="PROSITE" id="PS51257">
    <property type="entry name" value="PROKAR_LIPOPROTEIN"/>
    <property type="match status" value="1"/>
</dbReference>
<sequence>MALQVIRKCLVFLTMLVAACASDVATAGSTNSSSLVPRIKVFNVLSMANESLASASGSGSTSAAASIVSVVKEAASDFILISELGGNSMAGSQLGKIYQATSQNQFLYNSARWKLIEDGGFHEAFQCVWGRFQEASEATNASACLVIADWNPNWTSAPAVDLLAYIQSVCDDSNVVALTLTTAASDSAAQYMEGITSVNDTYTPLRMVELSYALHEQQYLSPSSVSISNIPVAASNRMFFHWEDTMCADKVAAALGTTTEAKSVGKAAEVDAIALELCTGSNCRTCKPSHDLDDEVEVDQGVSGSSLGKNVLIVLLSCFGFLLTSTALFYLLTRNHFFATLPPPETTKNDDKELTSNIAYVLRI</sequence>
<dbReference type="InParanoid" id="K3WQF3"/>
<dbReference type="EnsemblProtists" id="PYU1_T007195">
    <property type="protein sequence ID" value="PYU1_T007195"/>
    <property type="gene ID" value="PYU1_G007180"/>
</dbReference>
<proteinExistence type="predicted"/>
<dbReference type="Proteomes" id="UP000019132">
    <property type="component" value="Unassembled WGS sequence"/>
</dbReference>
<name>K3WQF3_GLOUD</name>
<dbReference type="EMBL" id="GL376560">
    <property type="status" value="NOT_ANNOTATED_CDS"/>
    <property type="molecule type" value="Genomic_DNA"/>
</dbReference>
<evidence type="ECO:0000256" key="2">
    <source>
        <dbReference type="SAM" id="SignalP"/>
    </source>
</evidence>
<evidence type="ECO:0000313" key="4">
    <source>
        <dbReference type="Proteomes" id="UP000019132"/>
    </source>
</evidence>